<accession>A0A3D8QIM0</accession>
<proteinExistence type="predicted"/>
<gene>
    <name evidence="2" type="ORF">BP5796_11453</name>
</gene>
<dbReference type="OrthoDB" id="4815532at2759"/>
<protein>
    <recommendedName>
        <fullName evidence="4">Secreted protein</fullName>
    </recommendedName>
</protein>
<evidence type="ECO:0000256" key="1">
    <source>
        <dbReference type="SAM" id="SignalP"/>
    </source>
</evidence>
<reference evidence="2 3" key="1">
    <citation type="journal article" date="2018" name="IMA Fungus">
        <title>IMA Genome-F 9: Draft genome sequence of Annulohypoxylon stygium, Aspergillus mulundensis, Berkeleyomyces basicola (syn. Thielaviopsis basicola), Ceratocystis smalleyi, two Cercospora beticola strains, Coleophoma cylindrospora, Fusarium fracticaudum, Phialophora cf. hyalina, and Morchella septimelata.</title>
        <authorList>
            <person name="Wingfield B.D."/>
            <person name="Bills G.F."/>
            <person name="Dong Y."/>
            <person name="Huang W."/>
            <person name="Nel W.J."/>
            <person name="Swalarsk-Parry B.S."/>
            <person name="Vaghefi N."/>
            <person name="Wilken P.M."/>
            <person name="An Z."/>
            <person name="de Beer Z.W."/>
            <person name="De Vos L."/>
            <person name="Chen L."/>
            <person name="Duong T.A."/>
            <person name="Gao Y."/>
            <person name="Hammerbacher A."/>
            <person name="Kikkert J.R."/>
            <person name="Li Y."/>
            <person name="Li H."/>
            <person name="Li K."/>
            <person name="Li Q."/>
            <person name="Liu X."/>
            <person name="Ma X."/>
            <person name="Naidoo K."/>
            <person name="Pethybridge S.J."/>
            <person name="Sun J."/>
            <person name="Steenkamp E.T."/>
            <person name="van der Nest M.A."/>
            <person name="van Wyk S."/>
            <person name="Wingfield M.J."/>
            <person name="Xiong C."/>
            <person name="Yue Q."/>
            <person name="Zhang X."/>
        </authorList>
    </citation>
    <scope>NUCLEOTIDE SEQUENCE [LARGE SCALE GENOMIC DNA]</scope>
    <source>
        <strain evidence="2 3">BP5796</strain>
    </source>
</reference>
<sequence>MLFNNLAGSALAICALLVPSVLGQDNLEPRTLDMEVRWFPTTNCHSGGGPPRGYSRNVCIPISTTSHGIKILESLGSCRSKNSLIVSLVMLVGLSLKTPADKIRVLVLAYDSGTCTGKAKIFDTAGCNSLAKKWSVKVVC</sequence>
<dbReference type="Proteomes" id="UP000256328">
    <property type="component" value="Unassembled WGS sequence"/>
</dbReference>
<name>A0A3D8QIM0_9HELO</name>
<evidence type="ECO:0000313" key="2">
    <source>
        <dbReference type="EMBL" id="RDW61561.1"/>
    </source>
</evidence>
<organism evidence="2 3">
    <name type="scientific">Coleophoma crateriformis</name>
    <dbReference type="NCBI Taxonomy" id="565419"/>
    <lineage>
        <taxon>Eukaryota</taxon>
        <taxon>Fungi</taxon>
        <taxon>Dikarya</taxon>
        <taxon>Ascomycota</taxon>
        <taxon>Pezizomycotina</taxon>
        <taxon>Leotiomycetes</taxon>
        <taxon>Helotiales</taxon>
        <taxon>Dermateaceae</taxon>
        <taxon>Coleophoma</taxon>
    </lineage>
</organism>
<feature type="signal peptide" evidence="1">
    <location>
        <begin position="1"/>
        <end position="23"/>
    </location>
</feature>
<keyword evidence="3" id="KW-1185">Reference proteome</keyword>
<comment type="caution">
    <text evidence="2">The sequence shown here is derived from an EMBL/GenBank/DDBJ whole genome shotgun (WGS) entry which is preliminary data.</text>
</comment>
<evidence type="ECO:0000313" key="3">
    <source>
        <dbReference type="Proteomes" id="UP000256328"/>
    </source>
</evidence>
<dbReference type="EMBL" id="PDLN01000018">
    <property type="protein sequence ID" value="RDW61561.1"/>
    <property type="molecule type" value="Genomic_DNA"/>
</dbReference>
<dbReference type="AlphaFoldDB" id="A0A3D8QIM0"/>
<keyword evidence="1" id="KW-0732">Signal</keyword>
<feature type="chain" id="PRO_5017748544" description="Secreted protein" evidence="1">
    <location>
        <begin position="24"/>
        <end position="140"/>
    </location>
</feature>
<evidence type="ECO:0008006" key="4">
    <source>
        <dbReference type="Google" id="ProtNLM"/>
    </source>
</evidence>